<evidence type="ECO:0000313" key="3">
    <source>
        <dbReference type="EMBL" id="GKT50937.1"/>
    </source>
</evidence>
<reference evidence="3 4" key="1">
    <citation type="submission" date="2022-03" db="EMBL/GenBank/DDBJ databases">
        <title>Genome data of Colletotrichum spp.</title>
        <authorList>
            <person name="Utami Y.D."/>
            <person name="Hiruma K."/>
        </authorList>
    </citation>
    <scope>NUCLEOTIDE SEQUENCE [LARGE SCALE GENOMIC DNA]</scope>
    <source>
        <strain evidence="3 4">MAFF 239500</strain>
    </source>
</reference>
<proteinExistence type="predicted"/>
<evidence type="ECO:0000313" key="4">
    <source>
        <dbReference type="Proteomes" id="UP001055115"/>
    </source>
</evidence>
<dbReference type="SMART" id="SM00974">
    <property type="entry name" value="T5orf172"/>
    <property type="match status" value="1"/>
</dbReference>
<gene>
    <name evidence="3" type="ORF">ColSpa_11118</name>
</gene>
<sequence length="397" mass="44418">MTVLIQPMWPKTVTDLQTCLSTPVSSCTVCQGRAKSKPSCGNPISEKSRQRISSVVIDILKSGSLSSAAKHLERLASLVLCRRWHQAQVADKIVEWERRMREFLGLKGDEGKDSEKGETKPEIRRSRPAACSTKTGSCVARPSNAGRPPVVDDVKTEPVDEKPRVSVVKQELVKEEDECKPKLDSIPFKRLPDKPAVSPCSPHKPTAHTFTPYSPSAPTSKINKDIIKKLIAPFTTGERKAADTGYIYGYRLPKGHVTASGTDARRMIKIGYTNNPQRRMRQWESKCHYAPDLVFKRLAPHYIKMEEIVHLHLANERRWDRTCPGCGGPHKEFFEVDAEKAQAVVGMWAAWASLRPFDDEGRLMPYWAARLAALDVDDAECWDTFVLEKGKKKAGSG</sequence>
<evidence type="ECO:0000256" key="1">
    <source>
        <dbReference type="SAM" id="MobiDB-lite"/>
    </source>
</evidence>
<feature type="compositionally biased region" description="Basic and acidic residues" evidence="1">
    <location>
        <begin position="150"/>
        <end position="162"/>
    </location>
</feature>
<dbReference type="EMBL" id="BQXU01000042">
    <property type="protein sequence ID" value="GKT50937.1"/>
    <property type="molecule type" value="Genomic_DNA"/>
</dbReference>
<dbReference type="InterPro" id="IPR018306">
    <property type="entry name" value="Phage_T5_Orf172_DNA-bd"/>
</dbReference>
<evidence type="ECO:0000259" key="2">
    <source>
        <dbReference type="SMART" id="SM00974"/>
    </source>
</evidence>
<dbReference type="Pfam" id="PF10544">
    <property type="entry name" value="T5orf172"/>
    <property type="match status" value="1"/>
</dbReference>
<dbReference type="RefSeq" id="XP_049133287.1">
    <property type="nucleotide sequence ID" value="XM_049277330.1"/>
</dbReference>
<organism evidence="3 4">
    <name type="scientific">Colletotrichum spaethianum</name>
    <dbReference type="NCBI Taxonomy" id="700344"/>
    <lineage>
        <taxon>Eukaryota</taxon>
        <taxon>Fungi</taxon>
        <taxon>Dikarya</taxon>
        <taxon>Ascomycota</taxon>
        <taxon>Pezizomycotina</taxon>
        <taxon>Sordariomycetes</taxon>
        <taxon>Hypocreomycetidae</taxon>
        <taxon>Glomerellales</taxon>
        <taxon>Glomerellaceae</taxon>
        <taxon>Colletotrichum</taxon>
        <taxon>Colletotrichum spaethianum species complex</taxon>
    </lineage>
</organism>
<feature type="compositionally biased region" description="Basic and acidic residues" evidence="1">
    <location>
        <begin position="108"/>
        <end position="125"/>
    </location>
</feature>
<comment type="caution">
    <text evidence="3">The sequence shown here is derived from an EMBL/GenBank/DDBJ whole genome shotgun (WGS) entry which is preliminary data.</text>
</comment>
<protein>
    <recommendedName>
        <fullName evidence="2">Bacteriophage T5 Orf172 DNA-binding domain-containing protein</fullName>
    </recommendedName>
</protein>
<dbReference type="AlphaFoldDB" id="A0AA37PEZ5"/>
<dbReference type="Proteomes" id="UP001055115">
    <property type="component" value="Unassembled WGS sequence"/>
</dbReference>
<feature type="region of interest" description="Disordered" evidence="1">
    <location>
        <begin position="108"/>
        <end position="162"/>
    </location>
</feature>
<accession>A0AA37PEZ5</accession>
<dbReference type="PANTHER" id="PTHR28094">
    <property type="entry name" value="MEIOTICALLY UP-REGULATED GENE 113 PROTEIN"/>
    <property type="match status" value="1"/>
</dbReference>
<name>A0AA37PEZ5_9PEZI</name>
<dbReference type="PANTHER" id="PTHR28094:SF1">
    <property type="entry name" value="MEIOTICALLY UP-REGULATED GENE 113 PROTEIN"/>
    <property type="match status" value="1"/>
</dbReference>
<feature type="region of interest" description="Disordered" evidence="1">
    <location>
        <begin position="194"/>
        <end position="216"/>
    </location>
</feature>
<dbReference type="InterPro" id="IPR053006">
    <property type="entry name" value="Meiosis_regulatory"/>
</dbReference>
<keyword evidence="4" id="KW-1185">Reference proteome</keyword>
<dbReference type="GeneID" id="73331920"/>
<feature type="domain" description="Bacteriophage T5 Orf172 DNA-binding" evidence="2">
    <location>
        <begin position="262"/>
        <end position="348"/>
    </location>
</feature>